<dbReference type="GeneID" id="19329097"/>
<keyword evidence="3" id="KW-0679">Respiratory chain</keyword>
<dbReference type="Gene3D" id="3.30.830.10">
    <property type="entry name" value="Metalloenzyme, LuxS/M16 peptidase-like"/>
    <property type="match status" value="2"/>
</dbReference>
<keyword evidence="7" id="KW-0496">Mitochondrion</keyword>
<dbReference type="HOGENOM" id="CLU_009902_0_1_1"/>
<keyword evidence="15" id="KW-1185">Reference proteome</keyword>
<evidence type="ECO:0000313" key="14">
    <source>
        <dbReference type="EMBL" id="EON96297.1"/>
    </source>
</evidence>
<keyword evidence="5" id="KW-0809">Transit peptide</keyword>
<comment type="similarity">
    <text evidence="9">Belongs to the peptidase M16 family. UQCRC2/QCR2 subfamily.</text>
</comment>
<evidence type="ECO:0000256" key="10">
    <source>
        <dbReference type="ARBA" id="ARBA00040751"/>
    </source>
</evidence>
<dbReference type="FunFam" id="3.30.830.10:FF:000039">
    <property type="entry name" value="Ubiquinol-cytochrome c reductase core subunit 2"/>
    <property type="match status" value="1"/>
</dbReference>
<evidence type="ECO:0000256" key="3">
    <source>
        <dbReference type="ARBA" id="ARBA00022660"/>
    </source>
</evidence>
<keyword evidence="6" id="KW-0249">Electron transport</keyword>
<evidence type="ECO:0000313" key="15">
    <source>
        <dbReference type="Proteomes" id="UP000014074"/>
    </source>
</evidence>
<dbReference type="Pfam" id="PF00675">
    <property type="entry name" value="Peptidase_M16"/>
    <property type="match status" value="1"/>
</dbReference>
<evidence type="ECO:0000256" key="7">
    <source>
        <dbReference type="ARBA" id="ARBA00023128"/>
    </source>
</evidence>
<dbReference type="SUPFAM" id="SSF63411">
    <property type="entry name" value="LuxS/MPP-like metallohydrolase"/>
    <property type="match status" value="2"/>
</dbReference>
<dbReference type="eggNOG" id="KOG2583">
    <property type="taxonomic scope" value="Eukaryota"/>
</dbReference>
<dbReference type="InterPro" id="IPR007863">
    <property type="entry name" value="Peptidase_M16_C"/>
</dbReference>
<evidence type="ECO:0000256" key="9">
    <source>
        <dbReference type="ARBA" id="ARBA00038146"/>
    </source>
</evidence>
<dbReference type="GO" id="GO:0005743">
    <property type="term" value="C:mitochondrial inner membrane"/>
    <property type="evidence" value="ECO:0007669"/>
    <property type="project" value="UniProtKB-SubCell"/>
</dbReference>
<dbReference type="InterPro" id="IPR011249">
    <property type="entry name" value="Metalloenz_LuxS/M16"/>
</dbReference>
<dbReference type="PANTHER" id="PTHR11851">
    <property type="entry name" value="METALLOPROTEASE"/>
    <property type="match status" value="1"/>
</dbReference>
<dbReference type="Pfam" id="PF05193">
    <property type="entry name" value="Peptidase_M16_C"/>
    <property type="match status" value="1"/>
</dbReference>
<dbReference type="InterPro" id="IPR011765">
    <property type="entry name" value="Pept_M16_N"/>
</dbReference>
<reference evidence="15" key="1">
    <citation type="journal article" date="2013" name="Genome Announc.">
        <title>Draft genome sequence of the ascomycete Phaeoacremonium aleophilum strain UCR-PA7, a causal agent of the esca disease complex in grapevines.</title>
        <authorList>
            <person name="Blanco-Ulate B."/>
            <person name="Rolshausen P."/>
            <person name="Cantu D."/>
        </authorList>
    </citation>
    <scope>NUCLEOTIDE SEQUENCE [LARGE SCALE GENOMIC DNA]</scope>
    <source>
        <strain evidence="15">UCR-PA7</strain>
    </source>
</reference>
<gene>
    <name evidence="14" type="ORF">UCRPA7_8262</name>
</gene>
<dbReference type="KEGG" id="tmn:UCRPA7_8262"/>
<dbReference type="FunFam" id="3.30.830.10:FF:000021">
    <property type="entry name" value="Cytochrome b-c1 complex subunit 2"/>
    <property type="match status" value="1"/>
</dbReference>
<evidence type="ECO:0000256" key="8">
    <source>
        <dbReference type="ARBA" id="ARBA00023136"/>
    </source>
</evidence>
<keyword evidence="2" id="KW-0813">Transport</keyword>
<evidence type="ECO:0000256" key="6">
    <source>
        <dbReference type="ARBA" id="ARBA00022982"/>
    </source>
</evidence>
<evidence type="ECO:0000256" key="2">
    <source>
        <dbReference type="ARBA" id="ARBA00022448"/>
    </source>
</evidence>
<dbReference type="EMBL" id="KB933350">
    <property type="protein sequence ID" value="EON96297.1"/>
    <property type="molecule type" value="Genomic_DNA"/>
</dbReference>
<evidence type="ECO:0000259" key="12">
    <source>
        <dbReference type="Pfam" id="PF00675"/>
    </source>
</evidence>
<keyword evidence="4" id="KW-0999">Mitochondrion inner membrane</keyword>
<comment type="subcellular location">
    <subcellularLocation>
        <location evidence="1">Mitochondrion inner membrane</location>
        <topology evidence="1">Peripheral membrane protein</topology>
        <orientation evidence="1">Matrix side</orientation>
    </subcellularLocation>
</comment>
<evidence type="ECO:0000256" key="5">
    <source>
        <dbReference type="ARBA" id="ARBA00022946"/>
    </source>
</evidence>
<proteinExistence type="inferred from homology"/>
<protein>
    <recommendedName>
        <fullName evidence="10">Cytochrome b-c1 complex subunit 2, mitochondrial</fullName>
    </recommendedName>
    <alternativeName>
        <fullName evidence="11">Core protein II</fullName>
    </alternativeName>
</protein>
<keyword evidence="8" id="KW-0472">Membrane</keyword>
<dbReference type="AlphaFoldDB" id="R8BAH4"/>
<dbReference type="RefSeq" id="XP_007918970.1">
    <property type="nucleotide sequence ID" value="XM_007920779.1"/>
</dbReference>
<sequence>MIGRSALARGSKLALRQQGCVQLAQRRGLAAAATSSSSYEATDIAGIKVATRDPHGPTTKLAVIAKAGTRYQPLPGLTVGLEEFAFKNTQKRSALRITRESELLGGQLNAYHTREALVLEASFLDEDFPYFAELLGEVVSQTKYTTYEFHEEVERVLHLKQAKLASDAVALALDSAHATAFHSGLGSSIYPITSTPLGAYLNEHSVAAFAGAAYTKPNIAVVADGVSQSTAAKWIEPFFKGVPSSSSSQLQLHTAATKYYGGEQRTPQSGSKSALVIAFPGYTLASDKPEAAVLNALLGGQSTIKWSPGFTLLSKAAAAAPGASISSSNFGYTDAGLLAIQISGPAAQVRTAAEEAVKALKSVAESPVSKEDLTKAIAKAKFDLLSANELSGTGLVAAGTRIIHGNNTFQVANALKSYESVTAEKLKAAAKGLLEGKATVAAVGDLFVLPYAEDLGLKV</sequence>
<dbReference type="GO" id="GO:0046872">
    <property type="term" value="F:metal ion binding"/>
    <property type="evidence" value="ECO:0007669"/>
    <property type="project" value="InterPro"/>
</dbReference>
<dbReference type="InterPro" id="IPR050361">
    <property type="entry name" value="MPP/UQCRC_Complex"/>
</dbReference>
<feature type="domain" description="Peptidase M16 N-terminal" evidence="12">
    <location>
        <begin position="51"/>
        <end position="189"/>
    </location>
</feature>
<dbReference type="Proteomes" id="UP000014074">
    <property type="component" value="Unassembled WGS sequence"/>
</dbReference>
<name>R8BAH4_PHAM7</name>
<feature type="domain" description="Peptidase M16 C-terminal" evidence="13">
    <location>
        <begin position="205"/>
        <end position="378"/>
    </location>
</feature>
<accession>R8BAH4</accession>
<evidence type="ECO:0000256" key="4">
    <source>
        <dbReference type="ARBA" id="ARBA00022792"/>
    </source>
</evidence>
<evidence type="ECO:0000256" key="1">
    <source>
        <dbReference type="ARBA" id="ARBA00004443"/>
    </source>
</evidence>
<evidence type="ECO:0000256" key="11">
    <source>
        <dbReference type="ARBA" id="ARBA00041372"/>
    </source>
</evidence>
<dbReference type="PANTHER" id="PTHR11851:SF209">
    <property type="entry name" value="CYTOCHROME B-C1 COMPLEX SUBUNIT 2, MITOCHONDRIAL"/>
    <property type="match status" value="1"/>
</dbReference>
<dbReference type="OrthoDB" id="6369905at2759"/>
<organism evidence="14 15">
    <name type="scientific">Phaeoacremonium minimum (strain UCR-PA7)</name>
    <name type="common">Esca disease fungus</name>
    <name type="synonym">Togninia minima</name>
    <dbReference type="NCBI Taxonomy" id="1286976"/>
    <lineage>
        <taxon>Eukaryota</taxon>
        <taxon>Fungi</taxon>
        <taxon>Dikarya</taxon>
        <taxon>Ascomycota</taxon>
        <taxon>Pezizomycotina</taxon>
        <taxon>Sordariomycetes</taxon>
        <taxon>Sordariomycetidae</taxon>
        <taxon>Togniniales</taxon>
        <taxon>Togniniaceae</taxon>
        <taxon>Phaeoacremonium</taxon>
    </lineage>
</organism>
<evidence type="ECO:0000259" key="13">
    <source>
        <dbReference type="Pfam" id="PF05193"/>
    </source>
</evidence>